<dbReference type="PANTHER" id="PTHR46081:SF8">
    <property type="entry name" value="PEPTIDE METHIONINE SULFOXIDE REDUCTASE 2"/>
    <property type="match status" value="1"/>
</dbReference>
<dbReference type="InterPro" id="IPR011057">
    <property type="entry name" value="Mss4-like_sf"/>
</dbReference>
<gene>
    <name evidence="11" type="ORF">M0R45_008504</name>
</gene>
<keyword evidence="7" id="KW-0676">Redox-active center</keyword>
<keyword evidence="4 9" id="KW-0862">Zinc</keyword>
<sequence>MGLHVLRSSSPLSSSKTIIFNPTTTPTLTNLLRPPNPIPTSLFKTHFRAFSPKPITTVIPTIGFGGSLQKRERSFRGGIVVAMAAQPAPGSVQKSEQEWRAVLSPEQFRILRQKGTEYPGTGVYDKFFEEGVYNCAGCGTPLYKSTTKFNSGCGWPAFYEGVPGAINSTPDPDGMRVEITCAACGGHLGHVFKGEGFRTPTDERHCVNSISLKFTPANSDPSK</sequence>
<evidence type="ECO:0000256" key="4">
    <source>
        <dbReference type="ARBA" id="ARBA00022833"/>
    </source>
</evidence>
<reference evidence="11 12" key="1">
    <citation type="journal article" date="2023" name="G3 (Bethesda)">
        <title>A chromosome-length genome assembly and annotation of blackberry (Rubus argutus, cv. 'Hillquist').</title>
        <authorList>
            <person name="Bruna T."/>
            <person name="Aryal R."/>
            <person name="Dudchenko O."/>
            <person name="Sargent D.J."/>
            <person name="Mead D."/>
            <person name="Buti M."/>
            <person name="Cavallini A."/>
            <person name="Hytonen T."/>
            <person name="Andres J."/>
            <person name="Pham M."/>
            <person name="Weisz D."/>
            <person name="Mascagni F."/>
            <person name="Usai G."/>
            <person name="Natali L."/>
            <person name="Bassil N."/>
            <person name="Fernandez G.E."/>
            <person name="Lomsadze A."/>
            <person name="Armour M."/>
            <person name="Olukolu B."/>
            <person name="Poorten T."/>
            <person name="Britton C."/>
            <person name="Davik J."/>
            <person name="Ashrafi H."/>
            <person name="Aiden E.L."/>
            <person name="Borodovsky M."/>
            <person name="Worthington M."/>
        </authorList>
    </citation>
    <scope>NUCLEOTIDE SEQUENCE [LARGE SCALE GENOMIC DNA]</scope>
    <source>
        <strain evidence="11">PI 553951</strain>
    </source>
</reference>
<comment type="caution">
    <text evidence="11">The sequence shown here is derived from an EMBL/GenBank/DDBJ whole genome shotgun (WGS) entry which is preliminary data.</text>
</comment>
<evidence type="ECO:0000256" key="6">
    <source>
        <dbReference type="ARBA" id="ARBA00023002"/>
    </source>
</evidence>
<keyword evidence="6 9" id="KW-0560">Oxidoreductase</keyword>
<dbReference type="Gene3D" id="2.170.150.20">
    <property type="entry name" value="Peptide methionine sulfoxide reductase"/>
    <property type="match status" value="1"/>
</dbReference>
<evidence type="ECO:0000256" key="8">
    <source>
        <dbReference type="ARBA" id="ARBA00048488"/>
    </source>
</evidence>
<dbReference type="GO" id="GO:0033743">
    <property type="term" value="F:peptide-methionine (R)-S-oxide reductase activity"/>
    <property type="evidence" value="ECO:0007669"/>
    <property type="project" value="UniProtKB-EC"/>
</dbReference>
<dbReference type="InterPro" id="IPR002579">
    <property type="entry name" value="Met_Sox_Rdtase_MsrB_dom"/>
</dbReference>
<accession>A0AAW1Y1X6</accession>
<evidence type="ECO:0000313" key="11">
    <source>
        <dbReference type="EMBL" id="KAK9942859.1"/>
    </source>
</evidence>
<dbReference type="FunFam" id="2.170.150.20:FF:000009">
    <property type="entry name" value="Peptide-methionine (R)-S-oxide reductase"/>
    <property type="match status" value="1"/>
</dbReference>
<dbReference type="GO" id="GO:0046872">
    <property type="term" value="F:metal ion binding"/>
    <property type="evidence" value="ECO:0007669"/>
    <property type="project" value="UniProtKB-KW"/>
</dbReference>
<dbReference type="GO" id="GO:0030091">
    <property type="term" value="P:protein repair"/>
    <property type="evidence" value="ECO:0007669"/>
    <property type="project" value="InterPro"/>
</dbReference>
<evidence type="ECO:0000313" key="12">
    <source>
        <dbReference type="Proteomes" id="UP001457282"/>
    </source>
</evidence>
<dbReference type="GO" id="GO:0006979">
    <property type="term" value="P:response to oxidative stress"/>
    <property type="evidence" value="ECO:0007669"/>
    <property type="project" value="InterPro"/>
</dbReference>
<keyword evidence="5" id="KW-0249">Electron transport</keyword>
<dbReference type="NCBIfam" id="TIGR00357">
    <property type="entry name" value="peptide-methionine (R)-S-oxide reductase MsrB"/>
    <property type="match status" value="1"/>
</dbReference>
<protein>
    <recommendedName>
        <fullName evidence="2 9">Peptide-methionine (R)-S-oxide reductase</fullName>
        <ecNumber evidence="2 9">1.8.4.12</ecNumber>
    </recommendedName>
</protein>
<name>A0AAW1Y1X6_RUBAR</name>
<keyword evidence="3 9" id="KW-0479">Metal-binding</keyword>
<dbReference type="Pfam" id="PF01641">
    <property type="entry name" value="SelR"/>
    <property type="match status" value="1"/>
</dbReference>
<dbReference type="EC" id="1.8.4.12" evidence="2 9"/>
<dbReference type="PROSITE" id="PS51790">
    <property type="entry name" value="MSRB"/>
    <property type="match status" value="1"/>
</dbReference>
<dbReference type="SUPFAM" id="SSF51316">
    <property type="entry name" value="Mss4-like"/>
    <property type="match status" value="1"/>
</dbReference>
<evidence type="ECO:0000256" key="5">
    <source>
        <dbReference type="ARBA" id="ARBA00022982"/>
    </source>
</evidence>
<comment type="cofactor">
    <cofactor evidence="9">
        <name>Zn(2+)</name>
        <dbReference type="ChEBI" id="CHEBI:29105"/>
    </cofactor>
    <text evidence="9">Binds 1 zinc ion per subunit.</text>
</comment>
<dbReference type="Proteomes" id="UP001457282">
    <property type="component" value="Unassembled WGS sequence"/>
</dbReference>
<feature type="domain" description="MsrB" evidence="10">
    <location>
        <begin position="96"/>
        <end position="217"/>
    </location>
</feature>
<evidence type="ECO:0000256" key="7">
    <source>
        <dbReference type="ARBA" id="ARBA00023284"/>
    </source>
</evidence>
<dbReference type="InterPro" id="IPR028427">
    <property type="entry name" value="Met_Sox_Rdtase_MsrB"/>
</dbReference>
<comment type="similarity">
    <text evidence="1 9">Belongs to the MsrB Met sulfoxide reductase family.</text>
</comment>
<comment type="catalytic activity">
    <reaction evidence="8 9">
        <text>L-methionyl-[protein] + [thioredoxin]-disulfide + H2O = L-methionyl-(R)-S-oxide-[protein] + [thioredoxin]-dithiol</text>
        <dbReference type="Rhea" id="RHEA:24164"/>
        <dbReference type="Rhea" id="RHEA-COMP:10698"/>
        <dbReference type="Rhea" id="RHEA-COMP:10700"/>
        <dbReference type="Rhea" id="RHEA-COMP:12313"/>
        <dbReference type="Rhea" id="RHEA-COMP:12314"/>
        <dbReference type="ChEBI" id="CHEBI:15377"/>
        <dbReference type="ChEBI" id="CHEBI:16044"/>
        <dbReference type="ChEBI" id="CHEBI:29950"/>
        <dbReference type="ChEBI" id="CHEBI:45764"/>
        <dbReference type="ChEBI" id="CHEBI:50058"/>
        <dbReference type="EC" id="1.8.4.12"/>
    </reaction>
</comment>
<evidence type="ECO:0000256" key="9">
    <source>
        <dbReference type="RuleBase" id="RU365044"/>
    </source>
</evidence>
<comment type="function">
    <text evidence="9">Catalyzes the reduction of methionine sulfoxide (MetSO) to methionine in proteins. Plays a protective role against oxidative stress by restoring activity to proteins that have been inactivated by methionine oxidation. MSRB family specifically reduces the MetSO R-enantiomer.</text>
</comment>
<proteinExistence type="inferred from homology"/>
<keyword evidence="5" id="KW-0813">Transport</keyword>
<evidence type="ECO:0000256" key="2">
    <source>
        <dbReference type="ARBA" id="ARBA00012499"/>
    </source>
</evidence>
<organism evidence="11 12">
    <name type="scientific">Rubus argutus</name>
    <name type="common">Southern blackberry</name>
    <dbReference type="NCBI Taxonomy" id="59490"/>
    <lineage>
        <taxon>Eukaryota</taxon>
        <taxon>Viridiplantae</taxon>
        <taxon>Streptophyta</taxon>
        <taxon>Embryophyta</taxon>
        <taxon>Tracheophyta</taxon>
        <taxon>Spermatophyta</taxon>
        <taxon>Magnoliopsida</taxon>
        <taxon>eudicotyledons</taxon>
        <taxon>Gunneridae</taxon>
        <taxon>Pentapetalae</taxon>
        <taxon>rosids</taxon>
        <taxon>fabids</taxon>
        <taxon>Rosales</taxon>
        <taxon>Rosaceae</taxon>
        <taxon>Rosoideae</taxon>
        <taxon>Rosoideae incertae sedis</taxon>
        <taxon>Rubus</taxon>
    </lineage>
</organism>
<keyword evidence="12" id="KW-1185">Reference proteome</keyword>
<evidence type="ECO:0000259" key="10">
    <source>
        <dbReference type="PROSITE" id="PS51790"/>
    </source>
</evidence>
<dbReference type="EMBL" id="JBEDUW010000002">
    <property type="protein sequence ID" value="KAK9942859.1"/>
    <property type="molecule type" value="Genomic_DNA"/>
</dbReference>
<evidence type="ECO:0000256" key="3">
    <source>
        <dbReference type="ARBA" id="ARBA00022723"/>
    </source>
</evidence>
<evidence type="ECO:0000256" key="1">
    <source>
        <dbReference type="ARBA" id="ARBA00007174"/>
    </source>
</evidence>
<dbReference type="PANTHER" id="PTHR46081">
    <property type="entry name" value="PEPTIDE METHIONINE SULFOXIDE REDUCTASE 2"/>
    <property type="match status" value="1"/>
</dbReference>
<dbReference type="AlphaFoldDB" id="A0AAW1Y1X6"/>